<evidence type="ECO:0000256" key="2">
    <source>
        <dbReference type="ARBA" id="ARBA00022679"/>
    </source>
</evidence>
<evidence type="ECO:0000256" key="3">
    <source>
        <dbReference type="ARBA" id="ARBA00022777"/>
    </source>
</evidence>
<keyword evidence="3 4" id="KW-0418">Kinase</keyword>
<comment type="caution">
    <text evidence="5">The sequence shown here is derived from an EMBL/GenBank/DDBJ whole genome shotgun (WGS) entry which is preliminary data.</text>
</comment>
<dbReference type="Gene3D" id="3.90.1510.10">
    <property type="entry name" value="Glycerate kinase, domain 2"/>
    <property type="match status" value="1"/>
</dbReference>
<dbReference type="PANTHER" id="PTHR21599:SF0">
    <property type="entry name" value="GLYCERATE KINASE"/>
    <property type="match status" value="1"/>
</dbReference>
<reference evidence="5" key="2">
    <citation type="submission" date="2021-04" db="EMBL/GenBank/DDBJ databases">
        <authorList>
            <person name="Gilroy R."/>
        </authorList>
    </citation>
    <scope>NUCLEOTIDE SEQUENCE</scope>
    <source>
        <strain evidence="5">ChiHjej13B12-752</strain>
    </source>
</reference>
<dbReference type="AlphaFoldDB" id="A0A9D1QJ08"/>
<dbReference type="NCBIfam" id="TIGR00045">
    <property type="entry name" value="glycerate kinase"/>
    <property type="match status" value="1"/>
</dbReference>
<dbReference type="Gene3D" id="3.40.50.10350">
    <property type="entry name" value="Glycerate kinase, domain 1"/>
    <property type="match status" value="1"/>
</dbReference>
<evidence type="ECO:0000313" key="5">
    <source>
        <dbReference type="EMBL" id="HIW13513.1"/>
    </source>
</evidence>
<organism evidence="5 6">
    <name type="scientific">Candidatus Salinicoccus stercoripullorum</name>
    <dbReference type="NCBI Taxonomy" id="2838756"/>
    <lineage>
        <taxon>Bacteria</taxon>
        <taxon>Bacillati</taxon>
        <taxon>Bacillota</taxon>
        <taxon>Bacilli</taxon>
        <taxon>Bacillales</taxon>
        <taxon>Staphylococcaceae</taxon>
        <taxon>Salinicoccus</taxon>
    </lineage>
</organism>
<dbReference type="GO" id="GO:0008887">
    <property type="term" value="F:glycerate kinase activity"/>
    <property type="evidence" value="ECO:0007669"/>
    <property type="project" value="UniProtKB-UniRule"/>
</dbReference>
<comment type="similarity">
    <text evidence="1 4">Belongs to the glycerate kinase type-1 family.</text>
</comment>
<dbReference type="Proteomes" id="UP000823989">
    <property type="component" value="Unassembled WGS sequence"/>
</dbReference>
<dbReference type="PANTHER" id="PTHR21599">
    <property type="entry name" value="GLYCERATE KINASE"/>
    <property type="match status" value="1"/>
</dbReference>
<dbReference type="InterPro" id="IPR018193">
    <property type="entry name" value="Glyc_kinase_flavodox-like_fold"/>
</dbReference>
<sequence length="358" mass="37945">MKIVLAPDSYKGTLNQKDAADTMARTLKEIGHAPVTKPMSDGGDGLLNCFADEGYEKIDLNVTGPEGGTVPAVYYMKEDTAILETAEACGLHLLAGSAPGRRTSFGVGELILHARDRGARRIILGLGGSATNDGGFGMFMALGGMAKDASGKPVSVMNEDIGKIDELLSDSLRVLDGVQMTIASDVTNPLFGEYGAISIFGPQKGIATEDIAQFESLIAHLHRKAMDIFRKDHSSRPGAGAAGGLGWMLMNMGANMEKGGTLIAEMISLEDAVKEADLVITGEGKSDMQTMDGKAPSIVAEIADKHGVPVYLISGQITEDLSGHFTQTWSLADDSKNVNEVMENTGEHLAELIRKIFE</sequence>
<dbReference type="InterPro" id="IPR004381">
    <property type="entry name" value="Glycerate_kinase"/>
</dbReference>
<evidence type="ECO:0000256" key="1">
    <source>
        <dbReference type="ARBA" id="ARBA00006284"/>
    </source>
</evidence>
<dbReference type="InterPro" id="IPR036129">
    <property type="entry name" value="Glycerate_kinase_sf"/>
</dbReference>
<dbReference type="GO" id="GO:0031388">
    <property type="term" value="P:organic acid phosphorylation"/>
    <property type="evidence" value="ECO:0007669"/>
    <property type="project" value="UniProtKB-UniRule"/>
</dbReference>
<gene>
    <name evidence="5" type="ORF">H9891_10220</name>
</gene>
<dbReference type="EMBL" id="DXHR01000034">
    <property type="protein sequence ID" value="HIW13513.1"/>
    <property type="molecule type" value="Genomic_DNA"/>
</dbReference>
<proteinExistence type="inferred from homology"/>
<evidence type="ECO:0000256" key="4">
    <source>
        <dbReference type="PIRNR" id="PIRNR006078"/>
    </source>
</evidence>
<dbReference type="Pfam" id="PF02595">
    <property type="entry name" value="Gly_kinase"/>
    <property type="match status" value="1"/>
</dbReference>
<dbReference type="InterPro" id="IPR018197">
    <property type="entry name" value="Glycerate_kinase_RE-like"/>
</dbReference>
<accession>A0A9D1QJ08</accession>
<dbReference type="PIRSF" id="PIRSF006078">
    <property type="entry name" value="GlxK"/>
    <property type="match status" value="1"/>
</dbReference>
<keyword evidence="2 4" id="KW-0808">Transferase</keyword>
<protein>
    <submittedName>
        <fullName evidence="5">Glycerate kinase</fullName>
    </submittedName>
</protein>
<reference evidence="5" key="1">
    <citation type="journal article" date="2021" name="PeerJ">
        <title>Extensive microbial diversity within the chicken gut microbiome revealed by metagenomics and culture.</title>
        <authorList>
            <person name="Gilroy R."/>
            <person name="Ravi A."/>
            <person name="Getino M."/>
            <person name="Pursley I."/>
            <person name="Horton D.L."/>
            <person name="Alikhan N.F."/>
            <person name="Baker D."/>
            <person name="Gharbi K."/>
            <person name="Hall N."/>
            <person name="Watson M."/>
            <person name="Adriaenssens E.M."/>
            <person name="Foster-Nyarko E."/>
            <person name="Jarju S."/>
            <person name="Secka A."/>
            <person name="Antonio M."/>
            <person name="Oren A."/>
            <person name="Chaudhuri R.R."/>
            <person name="La Ragione R."/>
            <person name="Hildebrand F."/>
            <person name="Pallen M.J."/>
        </authorList>
    </citation>
    <scope>NUCLEOTIDE SEQUENCE</scope>
    <source>
        <strain evidence="5">ChiHjej13B12-752</strain>
    </source>
</reference>
<dbReference type="SUPFAM" id="SSF110738">
    <property type="entry name" value="Glycerate kinase I"/>
    <property type="match status" value="1"/>
</dbReference>
<evidence type="ECO:0000313" key="6">
    <source>
        <dbReference type="Proteomes" id="UP000823989"/>
    </source>
</evidence>
<name>A0A9D1QJ08_9STAP</name>